<dbReference type="Proteomes" id="UP001605250">
    <property type="component" value="Unassembled WGS sequence"/>
</dbReference>
<keyword evidence="4" id="KW-0378">Hydrolase</keyword>
<name>A0ABW7CP81_9GAMM</name>
<dbReference type="RefSeq" id="WP_125289893.1">
    <property type="nucleotide sequence ID" value="NZ_JBGCUC010000016.1"/>
</dbReference>
<proteinExistence type="predicted"/>
<keyword evidence="1" id="KW-0929">Antimicrobial</keyword>
<keyword evidence="5" id="KW-1185">Reference proteome</keyword>
<feature type="domain" description="Pesticin C-terminal" evidence="3">
    <location>
        <begin position="27"/>
        <end position="164"/>
    </location>
</feature>
<evidence type="ECO:0000259" key="3">
    <source>
        <dbReference type="Pfam" id="PF16754"/>
    </source>
</evidence>
<evidence type="ECO:0000256" key="1">
    <source>
        <dbReference type="ARBA" id="ARBA00022529"/>
    </source>
</evidence>
<protein>
    <submittedName>
        <fullName evidence="4">Pesticin C-terminus-like muramidase</fullName>
        <ecNumber evidence="4">3.2.1.17</ecNumber>
    </submittedName>
</protein>
<gene>
    <name evidence="4" type="ORF">AB3U87_16880</name>
</gene>
<evidence type="ECO:0000256" key="2">
    <source>
        <dbReference type="ARBA" id="ARBA00022638"/>
    </source>
</evidence>
<dbReference type="EMBL" id="JBGCUC010000016">
    <property type="protein sequence ID" value="MFG6078033.1"/>
    <property type="molecule type" value="Genomic_DNA"/>
</dbReference>
<dbReference type="Gene3D" id="1.10.530.40">
    <property type="match status" value="1"/>
</dbReference>
<keyword evidence="2" id="KW-0081">Bacteriolytic enzyme</keyword>
<keyword evidence="4" id="KW-0326">Glycosidase</keyword>
<reference evidence="4 5" key="1">
    <citation type="submission" date="2024-07" db="EMBL/GenBank/DDBJ databases">
        <title>Novel bacterial strain Erwinia sp. OPT-41 promoting growth of various crops.</title>
        <authorList>
            <person name="Egorshina A."/>
            <person name="Lukyantsev M.A."/>
            <person name="Golubev S.N."/>
            <person name="Muratova A.Y."/>
            <person name="Bulygina E.A."/>
        </authorList>
    </citation>
    <scope>NUCLEOTIDE SEQUENCE [LARGE SCALE GENOMIC DNA]</scope>
    <source>
        <strain evidence="4 5">OPT-41</strain>
    </source>
</reference>
<dbReference type="CDD" id="cd16903">
    <property type="entry name" value="pesticin_lyz-like"/>
    <property type="match status" value="1"/>
</dbReference>
<sequence length="215" mass="24646">MSEPKKGILTFRAEGDNLKSSNFYSRKIHWPGLSSSCSNNNSGVTIGRGYDMGDKTKIEVSISLQKAGIEREKAEAISKGAGLKGCSAYNFVIKNRSAISDITEKQQVELFKNTYEELKRDVERICKDRFTITKYHPDPGISPTLAWSRIPEKIKDILIDLRYRGDYNLKTRKHLQRLAYTGDMKGFGRVIADETLWHNVPKDRFNRRVSFYENN</sequence>
<dbReference type="EC" id="3.2.1.17" evidence="4"/>
<comment type="caution">
    <text evidence="4">The sequence shown here is derived from an EMBL/GenBank/DDBJ whole genome shotgun (WGS) entry which is preliminary data.</text>
</comment>
<dbReference type="InterPro" id="IPR031922">
    <property type="entry name" value="Pesticin_C"/>
</dbReference>
<dbReference type="InterPro" id="IPR023347">
    <property type="entry name" value="Lysozyme_dom_sf"/>
</dbReference>
<evidence type="ECO:0000313" key="4">
    <source>
        <dbReference type="EMBL" id="MFG6078033.1"/>
    </source>
</evidence>
<accession>A0ABW7CP81</accession>
<dbReference type="GO" id="GO:0003796">
    <property type="term" value="F:lysozyme activity"/>
    <property type="evidence" value="ECO:0007669"/>
    <property type="project" value="UniProtKB-EC"/>
</dbReference>
<organism evidence="4 5">
    <name type="scientific">Erwinia plantamica</name>
    <dbReference type="NCBI Taxonomy" id="3237104"/>
    <lineage>
        <taxon>Bacteria</taxon>
        <taxon>Pseudomonadati</taxon>
        <taxon>Pseudomonadota</taxon>
        <taxon>Gammaproteobacteria</taxon>
        <taxon>Enterobacterales</taxon>
        <taxon>Erwiniaceae</taxon>
        <taxon>Erwinia</taxon>
    </lineage>
</organism>
<dbReference type="Pfam" id="PF16754">
    <property type="entry name" value="Pesticin"/>
    <property type="match status" value="1"/>
</dbReference>
<evidence type="ECO:0000313" key="5">
    <source>
        <dbReference type="Proteomes" id="UP001605250"/>
    </source>
</evidence>